<keyword evidence="1" id="KW-0732">Signal</keyword>
<dbReference type="Proteomes" id="UP000231702">
    <property type="component" value="Unassembled WGS sequence"/>
</dbReference>
<dbReference type="Proteomes" id="UP000231655">
    <property type="component" value="Unassembled WGS sequence"/>
</dbReference>
<evidence type="ECO:0000313" key="2">
    <source>
        <dbReference type="EMBL" id="PJE27370.1"/>
    </source>
</evidence>
<dbReference type="EMBL" id="OBEA01000001">
    <property type="protein sequence ID" value="SNY40227.1"/>
    <property type="molecule type" value="Genomic_DNA"/>
</dbReference>
<protein>
    <recommendedName>
        <fullName evidence="6">RHS repeat-associated core domain-containing protein</fullName>
    </recommendedName>
</protein>
<gene>
    <name evidence="2" type="ORF">CVM39_12295</name>
    <name evidence="3" type="ORF">SAMN06297129_0703</name>
</gene>
<name>A0A285HX58_9RHOB</name>
<sequence>MLRLFKKFVLTTVFAVLASQASALFIQPDWFDPTQPGIGTNRYSYSHSDPVNRLDPGGNQDFGIGLWSMTKDMTPEEQEQFWEGHNSAGETALSFVLPDIGELTDGDISVSDGIEIIGIIPWAKAAKALGPIGDLLGMGRRTSNEAAGSIRNVNPTGGT</sequence>
<feature type="chain" id="PRO_5012515616" description="RHS repeat-associated core domain-containing protein" evidence="1">
    <location>
        <begin position="24"/>
        <end position="159"/>
    </location>
</feature>
<dbReference type="RefSeq" id="WP_097144464.1">
    <property type="nucleotide sequence ID" value="NZ_OBEA01000001.1"/>
</dbReference>
<dbReference type="EMBL" id="PGTD01000017">
    <property type="protein sequence ID" value="PJE27370.1"/>
    <property type="molecule type" value="Genomic_DNA"/>
</dbReference>
<reference evidence="2 5" key="2">
    <citation type="journal article" date="2018" name="Int. J. Syst. Evol. Microbiol.">
        <title>Pseudooceanicola lipolyticus sp. nov., a marine alphaproteobacterium, reclassification of Oceanicola flagellatus as Pseudooceanicola flagellatus comb. nov. and emended description of the genus Pseudooceanicola.</title>
        <authorList>
            <person name="Huang M.-M."/>
            <person name="Guo L.-L."/>
            <person name="Wu Y.-H."/>
            <person name="Lai Q.-L."/>
            <person name="Shao Z.-Z."/>
            <person name="Wang C.-S."/>
            <person name="Wu M."/>
            <person name="Xu X.-W."/>
        </authorList>
    </citation>
    <scope>NUCLEOTIDE SEQUENCE [LARGE SCALE GENOMIC DNA]</scope>
    <source>
        <strain evidence="2 5">Ar-45</strain>
    </source>
</reference>
<evidence type="ECO:0000313" key="4">
    <source>
        <dbReference type="Proteomes" id="UP000231655"/>
    </source>
</evidence>
<accession>A0A285HX58</accession>
<organism evidence="3 4">
    <name type="scientific">Pseudooceanicola antarcticus</name>
    <dbReference type="NCBI Taxonomy" id="1247613"/>
    <lineage>
        <taxon>Bacteria</taxon>
        <taxon>Pseudomonadati</taxon>
        <taxon>Pseudomonadota</taxon>
        <taxon>Alphaproteobacteria</taxon>
        <taxon>Rhodobacterales</taxon>
        <taxon>Paracoccaceae</taxon>
        <taxon>Pseudooceanicola</taxon>
    </lineage>
</organism>
<evidence type="ECO:0000313" key="5">
    <source>
        <dbReference type="Proteomes" id="UP000231702"/>
    </source>
</evidence>
<evidence type="ECO:0000256" key="1">
    <source>
        <dbReference type="SAM" id="SignalP"/>
    </source>
</evidence>
<evidence type="ECO:0008006" key="6">
    <source>
        <dbReference type="Google" id="ProtNLM"/>
    </source>
</evidence>
<dbReference type="OrthoDB" id="7876417at2"/>
<feature type="signal peptide" evidence="1">
    <location>
        <begin position="1"/>
        <end position="23"/>
    </location>
</feature>
<proteinExistence type="predicted"/>
<dbReference type="AlphaFoldDB" id="A0A285HX58"/>
<evidence type="ECO:0000313" key="3">
    <source>
        <dbReference type="EMBL" id="SNY40227.1"/>
    </source>
</evidence>
<reference evidence="3 4" key="1">
    <citation type="submission" date="2017-09" db="EMBL/GenBank/DDBJ databases">
        <authorList>
            <person name="Ehlers B."/>
            <person name="Leendertz F.H."/>
        </authorList>
    </citation>
    <scope>NUCLEOTIDE SEQUENCE [LARGE SCALE GENOMIC DNA]</scope>
    <source>
        <strain evidence="3 4">CGMCC 1.12662</strain>
    </source>
</reference>
<keyword evidence="5" id="KW-1185">Reference proteome</keyword>